<dbReference type="GO" id="GO:0003678">
    <property type="term" value="F:DNA helicase activity"/>
    <property type="evidence" value="ECO:0007669"/>
    <property type="project" value="InterPro"/>
</dbReference>
<reference evidence="5 6" key="1">
    <citation type="submission" date="2017-11" db="EMBL/GenBank/DDBJ databases">
        <title>Draft genome of actinobacteria isolated from guarana (Paullinia cupana (Mart.) Ducke.</title>
        <authorList>
            <person name="Siqueira K.A."/>
            <person name="Liotti R.G."/>
            <person name="Mendes T.A.O."/>
            <person name="Soares M.A."/>
        </authorList>
    </citation>
    <scope>NUCLEOTIDE SEQUENCE [LARGE SCALE GENOMIC DNA]</scope>
    <source>
        <strain evidence="5 6">193</strain>
    </source>
</reference>
<dbReference type="InterPro" id="IPR036185">
    <property type="entry name" value="DNA_heli_DnaB-like_N_sf"/>
</dbReference>
<feature type="region of interest" description="Disordered" evidence="3">
    <location>
        <begin position="335"/>
        <end position="374"/>
    </location>
</feature>
<dbReference type="Proteomes" id="UP000270471">
    <property type="component" value="Unassembled WGS sequence"/>
</dbReference>
<feature type="domain" description="DNA helicase DnaB-like N-terminal" evidence="4">
    <location>
        <begin position="196"/>
        <end position="276"/>
    </location>
</feature>
<gene>
    <name evidence="5" type="ORF">CTZ28_39655</name>
</gene>
<feature type="compositionally biased region" description="Pro residues" evidence="3">
    <location>
        <begin position="340"/>
        <end position="359"/>
    </location>
</feature>
<dbReference type="InterPro" id="IPR007693">
    <property type="entry name" value="DNA_helicase_DnaB-like_N"/>
</dbReference>
<dbReference type="GO" id="GO:0005829">
    <property type="term" value="C:cytosol"/>
    <property type="evidence" value="ECO:0007669"/>
    <property type="project" value="TreeGrafter"/>
</dbReference>
<keyword evidence="5" id="KW-0378">Hydrolase</keyword>
<keyword evidence="1" id="KW-0235">DNA replication</keyword>
<dbReference type="OrthoDB" id="2970604at2"/>
<dbReference type="InterPro" id="IPR016136">
    <property type="entry name" value="DNA_helicase_N/primase_C"/>
</dbReference>
<dbReference type="PANTHER" id="PTHR30153">
    <property type="entry name" value="REPLICATIVE DNA HELICASE DNAB"/>
    <property type="match status" value="1"/>
</dbReference>
<evidence type="ECO:0000256" key="3">
    <source>
        <dbReference type="SAM" id="MobiDB-lite"/>
    </source>
</evidence>
<keyword evidence="5" id="KW-0347">Helicase</keyword>
<protein>
    <submittedName>
        <fullName evidence="5">Replicative DNA helicase</fullName>
    </submittedName>
</protein>
<keyword evidence="2" id="KW-0238">DNA-binding</keyword>
<sequence length="374" mass="41219">MRPPPPSTFEEDLPDPAAPPPVHYAEQALLGALLLEPHRLHDIPNTQPAHFDSVAHAAVFDAIRTIPAPTPHQHSEDVAWQTRILDHARRQTRGLTASYLHTLIQACPWTKNVAAYARIVEADHARRTVRARAQRLAQTATDSTFPDPVSATLAQADALADLLDELADRFPRHHTSLPRTPPPATVPHGDADEALAEERLVIATATAQPQEAEDMRWLTAHDFTHPLHAGLWQCLNTLIRRSAAIDPVTLLWEAQQHGLLTTDTDPADVLRLLTEVAAFPQKWGESVLQRSLLTTAHHAAKRIQAYADDPAITPHQLITGSRRALADLTAVRTRWNHATSPPPAPRPPQTRATPPPRAGPPRTQTVPPKPRTNR</sequence>
<keyword evidence="5" id="KW-0547">Nucleotide-binding</keyword>
<dbReference type="SUPFAM" id="SSF48024">
    <property type="entry name" value="N-terminal domain of DnaB helicase"/>
    <property type="match status" value="2"/>
</dbReference>
<evidence type="ECO:0000259" key="4">
    <source>
        <dbReference type="Pfam" id="PF00772"/>
    </source>
</evidence>
<comment type="caution">
    <text evidence="5">The sequence shown here is derived from an EMBL/GenBank/DDBJ whole genome shotgun (WGS) entry which is preliminary data.</text>
</comment>
<evidence type="ECO:0000313" key="6">
    <source>
        <dbReference type="Proteomes" id="UP000270471"/>
    </source>
</evidence>
<keyword evidence="5" id="KW-0067">ATP-binding</keyword>
<proteinExistence type="predicted"/>
<keyword evidence="6" id="KW-1185">Reference proteome</keyword>
<dbReference type="GO" id="GO:0005524">
    <property type="term" value="F:ATP binding"/>
    <property type="evidence" value="ECO:0007669"/>
    <property type="project" value="InterPro"/>
</dbReference>
<feature type="domain" description="DNA helicase DnaB-like N-terminal" evidence="4">
    <location>
        <begin position="21"/>
        <end position="121"/>
    </location>
</feature>
<accession>A0A3M0HVC9</accession>
<dbReference type="GO" id="GO:0006260">
    <property type="term" value="P:DNA replication"/>
    <property type="evidence" value="ECO:0007669"/>
    <property type="project" value="UniProtKB-KW"/>
</dbReference>
<name>A0A3M0HVC9_9ACTN</name>
<dbReference type="PANTHER" id="PTHR30153:SF2">
    <property type="entry name" value="REPLICATIVE DNA HELICASE"/>
    <property type="match status" value="1"/>
</dbReference>
<dbReference type="RefSeq" id="WP_121894663.1">
    <property type="nucleotide sequence ID" value="NZ_PENI01000041.1"/>
</dbReference>
<dbReference type="AlphaFoldDB" id="A0A3M0HVC9"/>
<dbReference type="Pfam" id="PF00772">
    <property type="entry name" value="DnaB"/>
    <property type="match status" value="2"/>
</dbReference>
<dbReference type="EMBL" id="PENI01000041">
    <property type="protein sequence ID" value="RMB80514.1"/>
    <property type="molecule type" value="Genomic_DNA"/>
</dbReference>
<organism evidence="5 6">
    <name type="scientific">Streptomyces shenzhenensis</name>
    <dbReference type="NCBI Taxonomy" id="943815"/>
    <lineage>
        <taxon>Bacteria</taxon>
        <taxon>Bacillati</taxon>
        <taxon>Actinomycetota</taxon>
        <taxon>Actinomycetes</taxon>
        <taxon>Kitasatosporales</taxon>
        <taxon>Streptomycetaceae</taxon>
        <taxon>Streptomyces</taxon>
    </lineage>
</organism>
<dbReference type="GO" id="GO:0003677">
    <property type="term" value="F:DNA binding"/>
    <property type="evidence" value="ECO:0007669"/>
    <property type="project" value="UniProtKB-KW"/>
</dbReference>
<evidence type="ECO:0000313" key="5">
    <source>
        <dbReference type="EMBL" id="RMB80514.1"/>
    </source>
</evidence>
<evidence type="ECO:0000256" key="2">
    <source>
        <dbReference type="ARBA" id="ARBA00023125"/>
    </source>
</evidence>
<evidence type="ECO:0000256" key="1">
    <source>
        <dbReference type="ARBA" id="ARBA00022705"/>
    </source>
</evidence>
<dbReference type="Gene3D" id="1.10.860.10">
    <property type="entry name" value="DNAb Helicase, Chain A"/>
    <property type="match status" value="2"/>
</dbReference>